<feature type="transmembrane region" description="Helical" evidence="10">
    <location>
        <begin position="83"/>
        <end position="104"/>
    </location>
</feature>
<feature type="transmembrane region" description="Helical" evidence="10">
    <location>
        <begin position="6"/>
        <end position="21"/>
    </location>
</feature>
<dbReference type="GO" id="GO:0098719">
    <property type="term" value="P:sodium ion import across plasma membrane"/>
    <property type="evidence" value="ECO:0007669"/>
    <property type="project" value="TreeGrafter"/>
</dbReference>
<evidence type="ECO:0000313" key="13">
    <source>
        <dbReference type="Proteomes" id="UP000265801"/>
    </source>
</evidence>
<keyword evidence="8 10" id="KW-0472">Membrane</keyword>
<dbReference type="GO" id="GO:0005886">
    <property type="term" value="C:plasma membrane"/>
    <property type="evidence" value="ECO:0007669"/>
    <property type="project" value="UniProtKB-SubCell"/>
</dbReference>
<dbReference type="PANTHER" id="PTHR10110:SF86">
    <property type="entry name" value="SODIUM_HYDROGEN EXCHANGER 7"/>
    <property type="match status" value="1"/>
</dbReference>
<feature type="domain" description="Cation/H+ exchanger transmembrane" evidence="11">
    <location>
        <begin position="9"/>
        <end position="387"/>
    </location>
</feature>
<dbReference type="Pfam" id="PF00999">
    <property type="entry name" value="Na_H_Exchanger"/>
    <property type="match status" value="1"/>
</dbReference>
<evidence type="ECO:0000256" key="2">
    <source>
        <dbReference type="ARBA" id="ARBA00022448"/>
    </source>
</evidence>
<feature type="transmembrane region" description="Helical" evidence="10">
    <location>
        <begin position="264"/>
        <end position="286"/>
    </location>
</feature>
<evidence type="ECO:0000256" key="5">
    <source>
        <dbReference type="ARBA" id="ARBA00022989"/>
    </source>
</evidence>
<keyword evidence="2" id="KW-0813">Transport</keyword>
<feature type="transmembrane region" description="Helical" evidence="10">
    <location>
        <begin position="177"/>
        <end position="202"/>
    </location>
</feature>
<evidence type="ECO:0000313" key="12">
    <source>
        <dbReference type="EMBL" id="RIW37246.1"/>
    </source>
</evidence>
<feature type="transmembrane region" description="Helical" evidence="10">
    <location>
        <begin position="110"/>
        <end position="131"/>
    </location>
</feature>
<dbReference type="InterPro" id="IPR006153">
    <property type="entry name" value="Cation/H_exchanger_TM"/>
</dbReference>
<keyword evidence="7" id="KW-0406">Ion transport</keyword>
<evidence type="ECO:0000256" key="6">
    <source>
        <dbReference type="ARBA" id="ARBA00023053"/>
    </source>
</evidence>
<feature type="transmembrane region" description="Helical" evidence="10">
    <location>
        <begin position="334"/>
        <end position="356"/>
    </location>
</feature>
<dbReference type="RefSeq" id="WP_119545664.1">
    <property type="nucleotide sequence ID" value="NZ_QXIR01000004.1"/>
</dbReference>
<organism evidence="12 13">
    <name type="scientific">Bacillus salacetis</name>
    <dbReference type="NCBI Taxonomy" id="2315464"/>
    <lineage>
        <taxon>Bacteria</taxon>
        <taxon>Bacillati</taxon>
        <taxon>Bacillota</taxon>
        <taxon>Bacilli</taxon>
        <taxon>Bacillales</taxon>
        <taxon>Bacillaceae</taxon>
        <taxon>Bacillus</taxon>
    </lineage>
</organism>
<accession>A0A3A1R572</accession>
<dbReference type="PANTHER" id="PTHR10110">
    <property type="entry name" value="SODIUM/HYDROGEN EXCHANGER"/>
    <property type="match status" value="1"/>
</dbReference>
<protein>
    <submittedName>
        <fullName evidence="12">Sodium:proton antiporter</fullName>
    </submittedName>
</protein>
<dbReference type="GO" id="GO:0051453">
    <property type="term" value="P:regulation of intracellular pH"/>
    <property type="evidence" value="ECO:0007669"/>
    <property type="project" value="TreeGrafter"/>
</dbReference>
<comment type="subcellular location">
    <subcellularLocation>
        <location evidence="1">Cell membrane</location>
        <topology evidence="1">Multi-pass membrane protein</topology>
    </subcellularLocation>
</comment>
<dbReference type="AlphaFoldDB" id="A0A3A1R572"/>
<keyword evidence="9" id="KW-0739">Sodium transport</keyword>
<evidence type="ECO:0000256" key="1">
    <source>
        <dbReference type="ARBA" id="ARBA00004651"/>
    </source>
</evidence>
<evidence type="ECO:0000256" key="8">
    <source>
        <dbReference type="ARBA" id="ARBA00023136"/>
    </source>
</evidence>
<sequence>MGYTHVFILLFIGYIVFTIDKKQRNFPVPMVLLLIGIGLSFIPYFSPIAITKDMIFNVFLPALLFISAYQIKIGGLKKNSGVIIVLSTLGLILTVLILGASIYFVGLVSLSFIGALLIAAILTPTDPVSVVSILKKSSNNPKIADVVEGESMLNDGTSVVLFTVISNLYLSDKQFDLFPALGEFLLVSFGGVLIGTAFGWGVSRIYHFTHHRQYQVMLSIVLAYGSFYTAEHLGISGVLASVSAGIILSWKLETTHKEKDYRSYLDSFWEVIQPSILSILFLLIGIEFMKHIDFQNIGFIFIIFGLSLIVRFIVLAGIMKMFGKWRKEFLWDDISLITWSGIKGTMSVALLLGLASESSGQADTILSLTYGAIILSLIIQSPLVYPISCWFSKQNK</sequence>
<evidence type="ECO:0000256" key="3">
    <source>
        <dbReference type="ARBA" id="ARBA00022475"/>
    </source>
</evidence>
<dbReference type="Proteomes" id="UP000265801">
    <property type="component" value="Unassembled WGS sequence"/>
</dbReference>
<dbReference type="EMBL" id="QXIR01000004">
    <property type="protein sequence ID" value="RIW37246.1"/>
    <property type="molecule type" value="Genomic_DNA"/>
</dbReference>
<feature type="transmembrane region" description="Helical" evidence="10">
    <location>
        <begin position="298"/>
        <end position="322"/>
    </location>
</feature>
<proteinExistence type="predicted"/>
<evidence type="ECO:0000256" key="4">
    <source>
        <dbReference type="ARBA" id="ARBA00022692"/>
    </source>
</evidence>
<feature type="transmembrane region" description="Helical" evidence="10">
    <location>
        <begin position="235"/>
        <end position="252"/>
    </location>
</feature>
<dbReference type="OrthoDB" id="9809206at2"/>
<evidence type="ECO:0000256" key="9">
    <source>
        <dbReference type="ARBA" id="ARBA00023201"/>
    </source>
</evidence>
<feature type="transmembrane region" description="Helical" evidence="10">
    <location>
        <begin position="54"/>
        <end position="71"/>
    </location>
</feature>
<gene>
    <name evidence="12" type="ORF">D3H55_04175</name>
</gene>
<keyword evidence="6" id="KW-0915">Sodium</keyword>
<keyword evidence="4 10" id="KW-0812">Transmembrane</keyword>
<feature type="transmembrane region" description="Helical" evidence="10">
    <location>
        <begin position="368"/>
        <end position="391"/>
    </location>
</feature>
<comment type="caution">
    <text evidence="12">The sequence shown here is derived from an EMBL/GenBank/DDBJ whole genome shotgun (WGS) entry which is preliminary data.</text>
</comment>
<feature type="transmembrane region" description="Helical" evidence="10">
    <location>
        <begin position="28"/>
        <end position="48"/>
    </location>
</feature>
<reference evidence="12 13" key="1">
    <citation type="submission" date="2018-09" db="EMBL/GenBank/DDBJ databases">
        <title>Bacillus saliacetes sp. nov., isolated from Thai shrimp paste (Ka-pi).</title>
        <authorList>
            <person name="Daroonpunt R."/>
            <person name="Tanasupawat S."/>
            <person name="Yiamsombut S."/>
        </authorList>
    </citation>
    <scope>NUCLEOTIDE SEQUENCE [LARGE SCALE GENOMIC DNA]</scope>
    <source>
        <strain evidence="12 13">SKP7-4</strain>
    </source>
</reference>
<dbReference type="Gene3D" id="6.10.140.1330">
    <property type="match status" value="1"/>
</dbReference>
<evidence type="ECO:0000259" key="11">
    <source>
        <dbReference type="Pfam" id="PF00999"/>
    </source>
</evidence>
<evidence type="ECO:0000256" key="10">
    <source>
        <dbReference type="SAM" id="Phobius"/>
    </source>
</evidence>
<dbReference type="GO" id="GO:0015385">
    <property type="term" value="F:sodium:proton antiporter activity"/>
    <property type="evidence" value="ECO:0007669"/>
    <property type="project" value="InterPro"/>
</dbReference>
<keyword evidence="5 10" id="KW-1133">Transmembrane helix</keyword>
<name>A0A3A1R572_9BACI</name>
<dbReference type="GO" id="GO:0015386">
    <property type="term" value="F:potassium:proton antiporter activity"/>
    <property type="evidence" value="ECO:0007669"/>
    <property type="project" value="TreeGrafter"/>
</dbReference>
<keyword evidence="3" id="KW-1003">Cell membrane</keyword>
<dbReference type="InterPro" id="IPR018422">
    <property type="entry name" value="Cation/H_exchanger_CPA1"/>
</dbReference>
<keyword evidence="13" id="KW-1185">Reference proteome</keyword>
<evidence type="ECO:0000256" key="7">
    <source>
        <dbReference type="ARBA" id="ARBA00023065"/>
    </source>
</evidence>